<evidence type="ECO:0000313" key="2">
    <source>
        <dbReference type="Proteomes" id="UP000682811"/>
    </source>
</evidence>
<dbReference type="GO" id="GO:0070573">
    <property type="term" value="F:metallodipeptidase activity"/>
    <property type="evidence" value="ECO:0007669"/>
    <property type="project" value="InterPro"/>
</dbReference>
<accession>A0A919YER8</accession>
<dbReference type="PANTHER" id="PTHR10443:SF12">
    <property type="entry name" value="DIPEPTIDASE"/>
    <property type="match status" value="1"/>
</dbReference>
<dbReference type="Gene3D" id="3.20.20.140">
    <property type="entry name" value="Metal-dependent hydrolases"/>
    <property type="match status" value="1"/>
</dbReference>
<dbReference type="InterPro" id="IPR008257">
    <property type="entry name" value="Pept_M19"/>
</dbReference>
<dbReference type="GO" id="GO:0006508">
    <property type="term" value="P:proteolysis"/>
    <property type="evidence" value="ECO:0007669"/>
    <property type="project" value="InterPro"/>
</dbReference>
<dbReference type="Pfam" id="PF01244">
    <property type="entry name" value="Peptidase_M19"/>
    <property type="match status" value="1"/>
</dbReference>
<evidence type="ECO:0000313" key="1">
    <source>
        <dbReference type="EMBL" id="GIO49862.1"/>
    </source>
</evidence>
<dbReference type="AlphaFoldDB" id="A0A919YER8"/>
<dbReference type="SUPFAM" id="SSF51556">
    <property type="entry name" value="Metallo-dependent hydrolases"/>
    <property type="match status" value="1"/>
</dbReference>
<keyword evidence="2" id="KW-1185">Reference proteome</keyword>
<name>A0A919YER8_9BACL</name>
<dbReference type="PANTHER" id="PTHR10443">
    <property type="entry name" value="MICROSOMAL DIPEPTIDASE"/>
    <property type="match status" value="1"/>
</dbReference>
<reference evidence="1 2" key="1">
    <citation type="submission" date="2021-03" db="EMBL/GenBank/DDBJ databases">
        <title>Antimicrobial resistance genes in bacteria isolated from Japanese honey, and their potential for conferring macrolide and lincosamide resistance in the American foulbrood pathogen Paenibacillus larvae.</title>
        <authorList>
            <person name="Okamoto M."/>
            <person name="Kumagai M."/>
            <person name="Kanamori H."/>
            <person name="Takamatsu D."/>
        </authorList>
    </citation>
    <scope>NUCLEOTIDE SEQUENCE [LARGE SCALE GENOMIC DNA]</scope>
    <source>
        <strain evidence="1 2">J34TS1</strain>
    </source>
</reference>
<gene>
    <name evidence="1" type="ORF">J34TS1_46270</name>
</gene>
<dbReference type="PROSITE" id="PS51365">
    <property type="entry name" value="RENAL_DIPEPTIDASE_2"/>
    <property type="match status" value="1"/>
</dbReference>
<dbReference type="InterPro" id="IPR032466">
    <property type="entry name" value="Metal_Hydrolase"/>
</dbReference>
<organism evidence="1 2">
    <name type="scientific">Paenibacillus azoreducens</name>
    <dbReference type="NCBI Taxonomy" id="116718"/>
    <lineage>
        <taxon>Bacteria</taxon>
        <taxon>Bacillati</taxon>
        <taxon>Bacillota</taxon>
        <taxon>Bacilli</taxon>
        <taxon>Bacillales</taxon>
        <taxon>Paenibacillaceae</taxon>
        <taxon>Paenibacillus</taxon>
    </lineage>
</organism>
<dbReference type="EMBL" id="BORT01000025">
    <property type="protein sequence ID" value="GIO49862.1"/>
    <property type="molecule type" value="Genomic_DNA"/>
</dbReference>
<dbReference type="Proteomes" id="UP000682811">
    <property type="component" value="Unassembled WGS sequence"/>
</dbReference>
<comment type="caution">
    <text evidence="1">The sequence shown here is derived from an EMBL/GenBank/DDBJ whole genome shotgun (WGS) entry which is preliminary data.</text>
</comment>
<proteinExistence type="predicted"/>
<sequence>MSIPVIDFHCDVLSKMREDSRISFQNDPKLDVTYERLRQGEVSLQCFAIYLSEHWGIPRYEYILDQIDAFKSRVMTAGEGVRWLRWKEDAAELRQAIENANQATMPRRRPWGLLSVEGADGFEGNLYYVRMCHELGVRFLGITWNYANWAADGALESRNGGFTEKGKKLIDLCNEIGLLLDVSHLSEAGFWELTERTARPFIASHSNAKAICPHPRNLTDDQIRAIVAMNGRIGLTFVPWFVREGKGTAVRPEDLLPHIEHVCSLGGEDHLMLGSDFDGIDSWIEHLEHPGRYPAFAELLCKHYAETSVRKWFAGNALSYLNTHLPEKGTSGAGQI</sequence>
<protein>
    <submittedName>
        <fullName evidence="1">Diguanylate cyclase</fullName>
    </submittedName>
</protein>
<dbReference type="CDD" id="cd01301">
    <property type="entry name" value="rDP_like"/>
    <property type="match status" value="1"/>
</dbReference>